<sequence>MTERFALHRMSLANLTVGRVAQQDLITAAAAAGFGKVGLLIMTATAQPLQHELLGRPEMVREVKAALRDTGTRVFDIEAFVLSPATDLARFKPALELGAELGATHISSIGTELGEGAVFLSPAQRVDLFGRLCDEAMQFGLTVGVEFMLYRDIRTYRDALQLVEAAGRRNAGLILDILHFVRGGGTAADLQAVPAERIAYAQLCDCAQASLPVHALPAEARTSRLHLGDGIAPLWPVLDLLPEELQLVVETPVLAEAGWTTAQRAESAARHTTQFFQRRDQQRSAA</sequence>
<keyword evidence="3" id="KW-1185">Reference proteome</keyword>
<reference evidence="2 3" key="1">
    <citation type="submission" date="2018-07" db="EMBL/GenBank/DDBJ databases">
        <title>Genomic Encyclopedia of Type Strains, Phase IV (KMG-IV): sequencing the most valuable type-strain genomes for metagenomic binning, comparative biology and taxonomic classification.</title>
        <authorList>
            <person name="Goeker M."/>
        </authorList>
    </citation>
    <scope>NUCLEOTIDE SEQUENCE [LARGE SCALE GENOMIC DNA]</scope>
    <source>
        <strain evidence="2 3">DSM 21634</strain>
    </source>
</reference>
<dbReference type="PANTHER" id="PTHR12110:SF48">
    <property type="entry name" value="BLL3656 PROTEIN"/>
    <property type="match status" value="1"/>
</dbReference>
<proteinExistence type="predicted"/>
<dbReference type="Pfam" id="PF01261">
    <property type="entry name" value="AP_endonuc_2"/>
    <property type="match status" value="1"/>
</dbReference>
<dbReference type="InterPro" id="IPR013022">
    <property type="entry name" value="Xyl_isomerase-like_TIM-brl"/>
</dbReference>
<dbReference type="RefSeq" id="WP_245966040.1">
    <property type="nucleotide sequence ID" value="NZ_QPJK01000017.1"/>
</dbReference>
<dbReference type="SUPFAM" id="SSF51658">
    <property type="entry name" value="Xylose isomerase-like"/>
    <property type="match status" value="1"/>
</dbReference>
<dbReference type="EMBL" id="QPJK01000017">
    <property type="protein sequence ID" value="RCW63818.1"/>
    <property type="molecule type" value="Genomic_DNA"/>
</dbReference>
<dbReference type="Proteomes" id="UP000252884">
    <property type="component" value="Unassembled WGS sequence"/>
</dbReference>
<evidence type="ECO:0000259" key="1">
    <source>
        <dbReference type="Pfam" id="PF01261"/>
    </source>
</evidence>
<name>A0A368X9Y9_9BURK</name>
<dbReference type="AlphaFoldDB" id="A0A368X9Y9"/>
<comment type="caution">
    <text evidence="2">The sequence shown here is derived from an EMBL/GenBank/DDBJ whole genome shotgun (WGS) entry which is preliminary data.</text>
</comment>
<organism evidence="2 3">
    <name type="scientific">Pseudorhodoferax soli</name>
    <dbReference type="NCBI Taxonomy" id="545864"/>
    <lineage>
        <taxon>Bacteria</taxon>
        <taxon>Pseudomonadati</taxon>
        <taxon>Pseudomonadota</taxon>
        <taxon>Betaproteobacteria</taxon>
        <taxon>Burkholderiales</taxon>
        <taxon>Comamonadaceae</taxon>
    </lineage>
</organism>
<protein>
    <submittedName>
        <fullName evidence="2">Sugar phosphate isomerase/epimerase</fullName>
    </submittedName>
</protein>
<evidence type="ECO:0000313" key="3">
    <source>
        <dbReference type="Proteomes" id="UP000252884"/>
    </source>
</evidence>
<dbReference type="GO" id="GO:0016853">
    <property type="term" value="F:isomerase activity"/>
    <property type="evidence" value="ECO:0007669"/>
    <property type="project" value="UniProtKB-KW"/>
</dbReference>
<dbReference type="Gene3D" id="3.20.20.150">
    <property type="entry name" value="Divalent-metal-dependent TIM barrel enzymes"/>
    <property type="match status" value="1"/>
</dbReference>
<accession>A0A368X9Y9</accession>
<evidence type="ECO:0000313" key="2">
    <source>
        <dbReference type="EMBL" id="RCW63818.1"/>
    </source>
</evidence>
<gene>
    <name evidence="2" type="ORF">DES41_11736</name>
</gene>
<dbReference type="InterPro" id="IPR050312">
    <property type="entry name" value="IolE/XylAMocC-like"/>
</dbReference>
<dbReference type="InterPro" id="IPR036237">
    <property type="entry name" value="Xyl_isomerase-like_sf"/>
</dbReference>
<keyword evidence="2" id="KW-0413">Isomerase</keyword>
<feature type="domain" description="Xylose isomerase-like TIM barrel" evidence="1">
    <location>
        <begin position="27"/>
        <end position="252"/>
    </location>
</feature>
<dbReference type="PANTHER" id="PTHR12110">
    <property type="entry name" value="HYDROXYPYRUVATE ISOMERASE"/>
    <property type="match status" value="1"/>
</dbReference>